<evidence type="ECO:0000256" key="2">
    <source>
        <dbReference type="SAM" id="MobiDB-lite"/>
    </source>
</evidence>
<evidence type="ECO:0000313" key="4">
    <source>
        <dbReference type="EMBL" id="CAG04492.1"/>
    </source>
</evidence>
<dbReference type="KEGG" id="tng:GSTEN00024219G001"/>
<evidence type="ECO:0000256" key="1">
    <source>
        <dbReference type="SAM" id="Coils"/>
    </source>
</evidence>
<dbReference type="InterPro" id="IPR004012">
    <property type="entry name" value="Run_dom"/>
</dbReference>
<proteinExistence type="predicted"/>
<dbReference type="AlphaFoldDB" id="Q4S4E0"/>
<organism evidence="4">
    <name type="scientific">Tetraodon nigroviridis</name>
    <name type="common">Spotted green pufferfish</name>
    <name type="synonym">Chelonodon nigroviridis</name>
    <dbReference type="NCBI Taxonomy" id="99883"/>
    <lineage>
        <taxon>Eukaryota</taxon>
        <taxon>Metazoa</taxon>
        <taxon>Chordata</taxon>
        <taxon>Craniata</taxon>
        <taxon>Vertebrata</taxon>
        <taxon>Euteleostomi</taxon>
        <taxon>Actinopterygii</taxon>
        <taxon>Neopterygii</taxon>
        <taxon>Teleostei</taxon>
        <taxon>Neoteleostei</taxon>
        <taxon>Acanthomorphata</taxon>
        <taxon>Eupercaria</taxon>
        <taxon>Tetraodontiformes</taxon>
        <taxon>Tetradontoidea</taxon>
        <taxon>Tetraodontidae</taxon>
        <taxon>Tetraodon</taxon>
    </lineage>
</organism>
<keyword evidence="1" id="KW-0175">Coiled coil</keyword>
<name>Q4S4E0_TETNG</name>
<reference evidence="4" key="1">
    <citation type="journal article" date="2004" name="Nature">
        <title>Genome duplication in the teleost fish Tetraodon nigroviridis reveals the early vertebrate proto-karyotype.</title>
        <authorList>
            <person name="Jaillon O."/>
            <person name="Aury J.-M."/>
            <person name="Brunet F."/>
            <person name="Petit J.-L."/>
            <person name="Stange-Thomann N."/>
            <person name="Mauceli E."/>
            <person name="Bouneau L."/>
            <person name="Fischer C."/>
            <person name="Ozouf-Costaz C."/>
            <person name="Bernot A."/>
            <person name="Nicaud S."/>
            <person name="Jaffe D."/>
            <person name="Fisher S."/>
            <person name="Lutfalla G."/>
            <person name="Dossat C."/>
            <person name="Segurens B."/>
            <person name="Dasilva C."/>
            <person name="Salanoubat M."/>
            <person name="Levy M."/>
            <person name="Boudet N."/>
            <person name="Castellano S."/>
            <person name="Anthouard V."/>
            <person name="Jubin C."/>
            <person name="Castelli V."/>
            <person name="Katinka M."/>
            <person name="Vacherie B."/>
            <person name="Biemont C."/>
            <person name="Skalli Z."/>
            <person name="Cattolico L."/>
            <person name="Poulain J."/>
            <person name="De Berardinis V."/>
            <person name="Cruaud C."/>
            <person name="Duprat S."/>
            <person name="Brottier P."/>
            <person name="Coutanceau J.-P."/>
            <person name="Gouzy J."/>
            <person name="Parra G."/>
            <person name="Lardier G."/>
            <person name="Chapple C."/>
            <person name="McKernan K.J."/>
            <person name="McEwan P."/>
            <person name="Bosak S."/>
            <person name="Kellis M."/>
            <person name="Volff J.-N."/>
            <person name="Guigo R."/>
            <person name="Zody M.C."/>
            <person name="Mesirov J."/>
            <person name="Lindblad-Toh K."/>
            <person name="Birren B."/>
            <person name="Nusbaum C."/>
            <person name="Kahn D."/>
            <person name="Robinson-Rechavi M."/>
            <person name="Laudet V."/>
            <person name="Schachter V."/>
            <person name="Quetier F."/>
            <person name="Saurin W."/>
            <person name="Scarpelli C."/>
            <person name="Wincker P."/>
            <person name="Lander E.S."/>
            <person name="Weissenbach J."/>
            <person name="Roest Crollius H."/>
        </authorList>
    </citation>
    <scope>NUCLEOTIDE SEQUENCE [LARGE SCALE GENOMIC DNA]</scope>
</reference>
<accession>Q4S4E0</accession>
<feature type="region of interest" description="Disordered" evidence="2">
    <location>
        <begin position="349"/>
        <end position="368"/>
    </location>
</feature>
<evidence type="ECO:0000259" key="3">
    <source>
        <dbReference type="PROSITE" id="PS50826"/>
    </source>
</evidence>
<gene>
    <name evidence="4" type="ORF">GSTENG00024219001</name>
</gene>
<dbReference type="SUPFAM" id="SSF140741">
    <property type="entry name" value="RUN domain-like"/>
    <property type="match status" value="1"/>
</dbReference>
<dbReference type="PANTHER" id="PTHR47194">
    <property type="entry name" value="SORTING NEXIN-29-RELATED"/>
    <property type="match status" value="1"/>
</dbReference>
<feature type="coiled-coil region" evidence="1">
    <location>
        <begin position="265"/>
        <end position="338"/>
    </location>
</feature>
<sequence length="368" mass="40439">MNAESQQSDAKRQHLLERLLDAVKQCQIRFGGRKEIATDSDSRVICLCAQFEAVLQHGLRKTRGLALTAAALKQAAGFSSKNEGDLTFWFYVKEHLNRHELQRFYSLRHISSELGREPTMKTGLLFWMRRRLACSPPWPQASLNSILFAINIDNTDLNGGLSRGAGTSVSHLLKESTQGIGSLWKESAQGVSSLLREISTATSVVPGFTPRADGASDPLPVLPRSTSAANCGSGAAPTFNMDPSPQPTTAASGPPPPALPEAMTVAELRQATVAMMNRKDELEEQNASLRNLLDGEMEHSAGLRQETDLLKKKLAELEERHTARIQALSRENEVLKVQLKKYVGAVQMLKREGSQGNDDETLRSLSRR</sequence>
<reference evidence="4" key="2">
    <citation type="submission" date="2004-02" db="EMBL/GenBank/DDBJ databases">
        <authorList>
            <consortium name="Genoscope"/>
            <consortium name="Whitehead Institute Centre for Genome Research"/>
        </authorList>
    </citation>
    <scope>NUCLEOTIDE SEQUENCE</scope>
</reference>
<dbReference type="PANTHER" id="PTHR47194:SF3">
    <property type="entry name" value="SORTING NEXIN 29"/>
    <property type="match status" value="1"/>
</dbReference>
<dbReference type="PROSITE" id="PS50826">
    <property type="entry name" value="RUN"/>
    <property type="match status" value="1"/>
</dbReference>
<dbReference type="OrthoDB" id="8872564at2759"/>
<dbReference type="InterPro" id="IPR037213">
    <property type="entry name" value="Run_dom_sf"/>
</dbReference>
<dbReference type="Gene3D" id="1.20.58.900">
    <property type="match status" value="1"/>
</dbReference>
<feature type="region of interest" description="Disordered" evidence="2">
    <location>
        <begin position="224"/>
        <end position="260"/>
    </location>
</feature>
<dbReference type="EMBL" id="CAAE01014738">
    <property type="protein sequence ID" value="CAG04492.1"/>
    <property type="molecule type" value="Genomic_DNA"/>
</dbReference>
<protein>
    <submittedName>
        <fullName evidence="4">(spotted green pufferfish) hypothetical protein</fullName>
    </submittedName>
</protein>
<feature type="domain" description="RUN" evidence="3">
    <location>
        <begin position="38"/>
        <end position="203"/>
    </location>
</feature>
<comment type="caution">
    <text evidence="4">The sequence shown here is derived from an EMBL/GenBank/DDBJ whole genome shotgun (WGS) entry which is preliminary data.</text>
</comment>